<dbReference type="PANTHER" id="PTHR13586:SF0">
    <property type="entry name" value="TRAILER HITCH, ISOFORM H"/>
    <property type="match status" value="1"/>
</dbReference>
<dbReference type="InterPro" id="IPR010920">
    <property type="entry name" value="LSM_dom_sf"/>
</dbReference>
<evidence type="ECO:0000256" key="1">
    <source>
        <dbReference type="PROSITE-ProRule" id="PRU00846"/>
    </source>
</evidence>
<proteinExistence type="predicted"/>
<evidence type="ECO:0000313" key="5">
    <source>
        <dbReference type="EMBL" id="GBE59042.1"/>
    </source>
</evidence>
<gene>
    <name evidence="5" type="ORF">BOVATA_005350</name>
</gene>
<dbReference type="CDD" id="cd01736">
    <property type="entry name" value="LSm14_N"/>
    <property type="match status" value="1"/>
</dbReference>
<organism evidence="5 6">
    <name type="scientific">Babesia ovata</name>
    <dbReference type="NCBI Taxonomy" id="189622"/>
    <lineage>
        <taxon>Eukaryota</taxon>
        <taxon>Sar</taxon>
        <taxon>Alveolata</taxon>
        <taxon>Apicomplexa</taxon>
        <taxon>Aconoidasida</taxon>
        <taxon>Piroplasmida</taxon>
        <taxon>Babesiidae</taxon>
        <taxon>Babesia</taxon>
    </lineage>
</organism>
<feature type="domain" description="Sm" evidence="4">
    <location>
        <begin position="1"/>
        <end position="80"/>
    </location>
</feature>
<dbReference type="GO" id="GO:0003729">
    <property type="term" value="F:mRNA binding"/>
    <property type="evidence" value="ECO:0007669"/>
    <property type="project" value="TreeGrafter"/>
</dbReference>
<dbReference type="InterPro" id="IPR025761">
    <property type="entry name" value="FFD_box"/>
</dbReference>
<reference evidence="5 6" key="1">
    <citation type="journal article" date="2017" name="BMC Genomics">
        <title>Whole-genome assembly of Babesia ovata and comparative genomics between closely related pathogens.</title>
        <authorList>
            <person name="Yamagishi J."/>
            <person name="Asada M."/>
            <person name="Hakimi H."/>
            <person name="Tanaka T.Q."/>
            <person name="Sugimoto C."/>
            <person name="Kawazu S."/>
        </authorList>
    </citation>
    <scope>NUCLEOTIDE SEQUENCE [LARGE SCALE GENOMIC DNA]</scope>
    <source>
        <strain evidence="5 6">Miyake</strain>
    </source>
</reference>
<dbReference type="GeneID" id="39872812"/>
<dbReference type="OrthoDB" id="21539at2759"/>
<dbReference type="AlphaFoldDB" id="A0A2H6K7R2"/>
<feature type="compositionally biased region" description="Basic and acidic residues" evidence="2">
    <location>
        <begin position="450"/>
        <end position="480"/>
    </location>
</feature>
<evidence type="ECO:0000256" key="2">
    <source>
        <dbReference type="SAM" id="MobiDB-lite"/>
    </source>
</evidence>
<sequence length="489" mass="53228">MAIEAFIGSRISITTNSELRYEGLLFDLNSDDAMIVLQNVQCMGTENRTTNGGVPPSKRIHDYMVFKGEDIKDLGVCEVKKDNSPEYSVFNEPATQGAPFNNQFGQPGGPGPAPMYGPRDGPNGQGFGGMPPPQMMGSPMMPPMGSPMYMPPARGMYMGPPSMPGPMMVPPMGRPMGPPPMHDGPLGAHDARQPPPSPYWQEPGSLFGGGMPTGMPHRDEMHPGGADKRMPGPMFMDSSTPPRYEGDSDRFDLRAFDFGPDPFAEGDALGGGEPNSSAPEDESGLAGQRHVEKREGFPKSVQHKVMAPTQHERKPLTPVNEFNIIKAEKLLASLGGADVKGDAGPSQTKPSTVVPDVKQAKPEKAEVVAAKEEQELRTYYDKKSSFFDNLSSDVHSDKKMLRKERQKQHEINVDTFGADSVRRSHNNRGRGRGDRRGGGERGRRGSWNPERGERRGSHKAEPVETAEKAPEKDKDKEQKAEVPAASADK</sequence>
<dbReference type="SMART" id="SM01199">
    <property type="entry name" value="FDF"/>
    <property type="match status" value="1"/>
</dbReference>
<feature type="domain" description="FFD box profile" evidence="3">
    <location>
        <begin position="378"/>
        <end position="394"/>
    </location>
</feature>
<keyword evidence="6" id="KW-1185">Reference proteome</keyword>
<dbReference type="Pfam" id="PF12701">
    <property type="entry name" value="LSM14"/>
    <property type="match status" value="1"/>
</dbReference>
<dbReference type="SMART" id="SM01271">
    <property type="entry name" value="LSM14"/>
    <property type="match status" value="1"/>
</dbReference>
<dbReference type="Proteomes" id="UP000236319">
    <property type="component" value="Unassembled WGS sequence"/>
</dbReference>
<dbReference type="GO" id="GO:0034063">
    <property type="term" value="P:stress granule assembly"/>
    <property type="evidence" value="ECO:0007669"/>
    <property type="project" value="TreeGrafter"/>
</dbReference>
<dbReference type="EMBL" id="BDSA01000001">
    <property type="protein sequence ID" value="GBE59042.1"/>
    <property type="molecule type" value="Genomic_DNA"/>
</dbReference>
<dbReference type="InterPro" id="IPR047575">
    <property type="entry name" value="Sm"/>
</dbReference>
<evidence type="ECO:0000313" key="6">
    <source>
        <dbReference type="Proteomes" id="UP000236319"/>
    </source>
</evidence>
<dbReference type="GO" id="GO:0000932">
    <property type="term" value="C:P-body"/>
    <property type="evidence" value="ECO:0007669"/>
    <property type="project" value="TreeGrafter"/>
</dbReference>
<dbReference type="SUPFAM" id="SSF50182">
    <property type="entry name" value="Sm-like ribonucleoproteins"/>
    <property type="match status" value="1"/>
</dbReference>
<dbReference type="InterPro" id="IPR025609">
    <property type="entry name" value="Lsm14-like_N"/>
</dbReference>
<dbReference type="InterPro" id="IPR019050">
    <property type="entry name" value="FDF_dom"/>
</dbReference>
<feature type="region of interest" description="Disordered" evidence="2">
    <location>
        <begin position="336"/>
        <end position="489"/>
    </location>
</feature>
<dbReference type="PROSITE" id="PS52002">
    <property type="entry name" value="SM"/>
    <property type="match status" value="1"/>
</dbReference>
<feature type="short sequence motif" description="FFD box" evidence="1">
    <location>
        <begin position="378"/>
        <end position="394"/>
    </location>
</feature>
<dbReference type="PROSITE" id="PS51513">
    <property type="entry name" value="FFD"/>
    <property type="match status" value="1"/>
</dbReference>
<protein>
    <submittedName>
        <fullName evidence="5">Decapping 5</fullName>
    </submittedName>
</protein>
<feature type="region of interest" description="Disordered" evidence="2">
    <location>
        <begin position="106"/>
        <end position="137"/>
    </location>
</feature>
<evidence type="ECO:0000259" key="3">
    <source>
        <dbReference type="PROSITE" id="PS51513"/>
    </source>
</evidence>
<feature type="compositionally biased region" description="Basic and acidic residues" evidence="2">
    <location>
        <begin position="431"/>
        <end position="443"/>
    </location>
</feature>
<dbReference type="VEuPathDB" id="PiroplasmaDB:BOVATA_005350"/>
<dbReference type="RefSeq" id="XP_028865285.1">
    <property type="nucleotide sequence ID" value="XM_029009452.1"/>
</dbReference>
<dbReference type="PANTHER" id="PTHR13586">
    <property type="entry name" value="SCD6 PROTEIN-RELATED"/>
    <property type="match status" value="1"/>
</dbReference>
<comment type="caution">
    <text evidence="5">The sequence shown here is derived from an EMBL/GenBank/DDBJ whole genome shotgun (WGS) entry which is preliminary data.</text>
</comment>
<feature type="compositionally biased region" description="Basic and acidic residues" evidence="2">
    <location>
        <begin position="358"/>
        <end position="385"/>
    </location>
</feature>
<name>A0A2H6K7R2_9APIC</name>
<dbReference type="Gene3D" id="2.30.30.100">
    <property type="match status" value="1"/>
</dbReference>
<dbReference type="GO" id="GO:0033962">
    <property type="term" value="P:P-body assembly"/>
    <property type="evidence" value="ECO:0007669"/>
    <property type="project" value="TreeGrafter"/>
</dbReference>
<accession>A0A2H6K7R2</accession>
<evidence type="ECO:0000259" key="4">
    <source>
        <dbReference type="PROSITE" id="PS52002"/>
    </source>
</evidence>
<feature type="region of interest" description="Disordered" evidence="2">
    <location>
        <begin position="256"/>
        <end position="318"/>
    </location>
</feature>